<dbReference type="PRINTS" id="PR00332">
    <property type="entry name" value="HISTRIAD"/>
</dbReference>
<gene>
    <name evidence="5" type="ORF">HMPREF1872_00071</name>
</gene>
<keyword evidence="6" id="KW-1185">Reference proteome</keyword>
<reference evidence="6" key="1">
    <citation type="submission" date="2016-01" db="EMBL/GenBank/DDBJ databases">
        <authorList>
            <person name="Mitreva M."/>
            <person name="Pepin K.H."/>
            <person name="Mihindukulasuriya K.A."/>
            <person name="Fulton R."/>
            <person name="Fronick C."/>
            <person name="O'Laughlin M."/>
            <person name="Miner T."/>
            <person name="Herter B."/>
            <person name="Rosa B.A."/>
            <person name="Cordes M."/>
            <person name="Tomlinson C."/>
            <person name="Wollam A."/>
            <person name="Palsikar V.B."/>
            <person name="Mardis E.R."/>
            <person name="Wilson R.K."/>
        </authorList>
    </citation>
    <scope>NUCLEOTIDE SEQUENCE [LARGE SCALE GENOMIC DNA]</scope>
    <source>
        <strain evidence="6">KA00274</strain>
    </source>
</reference>
<feature type="domain" description="HIT" evidence="4">
    <location>
        <begin position="7"/>
        <end position="118"/>
    </location>
</feature>
<dbReference type="EMBL" id="LSCV01000002">
    <property type="protein sequence ID" value="KXB42400.1"/>
    <property type="molecule type" value="Genomic_DNA"/>
</dbReference>
<proteinExistence type="predicted"/>
<sequence length="118" mass="13521">MQVDDCLFCKMARNEIAVDKVYENDELFVINDIHPKAEVHQLIIFKEHYVNFMDPAISTQAGLQGLQALVNALPVLVEKDNLAKRGFRLVQNNGENAGQSVMHIHFHFLSDPKYRDQL</sequence>
<organism evidence="5 6">
    <name type="scientific">Amygdalobacter nucleatus</name>
    <dbReference type="NCBI Taxonomy" id="3029274"/>
    <lineage>
        <taxon>Bacteria</taxon>
        <taxon>Bacillati</taxon>
        <taxon>Bacillota</taxon>
        <taxon>Clostridia</taxon>
        <taxon>Eubacteriales</taxon>
        <taxon>Oscillospiraceae</taxon>
        <taxon>Amygdalobacter</taxon>
    </lineage>
</organism>
<evidence type="ECO:0000259" key="4">
    <source>
        <dbReference type="PROSITE" id="PS51084"/>
    </source>
</evidence>
<dbReference type="Gene3D" id="3.30.428.10">
    <property type="entry name" value="HIT-like"/>
    <property type="match status" value="1"/>
</dbReference>
<dbReference type="PANTHER" id="PTHR23089">
    <property type="entry name" value="HISTIDINE TRIAD HIT PROTEIN"/>
    <property type="match status" value="1"/>
</dbReference>
<evidence type="ECO:0000313" key="5">
    <source>
        <dbReference type="EMBL" id="KXB42400.1"/>
    </source>
</evidence>
<feature type="short sequence motif" description="Histidine triad motif" evidence="2 3">
    <location>
        <begin position="103"/>
        <end position="107"/>
    </location>
</feature>
<accession>A0A133YGT8</accession>
<evidence type="ECO:0000313" key="6">
    <source>
        <dbReference type="Proteomes" id="UP000070080"/>
    </source>
</evidence>
<dbReference type="Proteomes" id="UP000070080">
    <property type="component" value="Unassembled WGS sequence"/>
</dbReference>
<dbReference type="OrthoDB" id="9784774at2"/>
<dbReference type="SUPFAM" id="SSF54197">
    <property type="entry name" value="HIT-like"/>
    <property type="match status" value="1"/>
</dbReference>
<name>A0A133YGT8_9FIRM</name>
<evidence type="ECO:0000256" key="3">
    <source>
        <dbReference type="PROSITE-ProRule" id="PRU00464"/>
    </source>
</evidence>
<evidence type="ECO:0000256" key="1">
    <source>
        <dbReference type="PIRSR" id="PIRSR601310-1"/>
    </source>
</evidence>
<evidence type="ECO:0000256" key="2">
    <source>
        <dbReference type="PIRSR" id="PIRSR601310-3"/>
    </source>
</evidence>
<dbReference type="InterPro" id="IPR036265">
    <property type="entry name" value="HIT-like_sf"/>
</dbReference>
<dbReference type="PROSITE" id="PS51084">
    <property type="entry name" value="HIT_2"/>
    <property type="match status" value="1"/>
</dbReference>
<dbReference type="PROSITE" id="PS00892">
    <property type="entry name" value="HIT_1"/>
    <property type="match status" value="1"/>
</dbReference>
<dbReference type="Pfam" id="PF01230">
    <property type="entry name" value="HIT"/>
    <property type="match status" value="1"/>
</dbReference>
<dbReference type="InterPro" id="IPR019808">
    <property type="entry name" value="Histidine_triad_CS"/>
</dbReference>
<dbReference type="STRING" id="1497955.HMPREF1872_00071"/>
<dbReference type="InterPro" id="IPR001310">
    <property type="entry name" value="Histidine_triad_HIT"/>
</dbReference>
<dbReference type="GO" id="GO:0003824">
    <property type="term" value="F:catalytic activity"/>
    <property type="evidence" value="ECO:0007669"/>
    <property type="project" value="InterPro"/>
</dbReference>
<feature type="active site" description="Tele-AMP-histidine intermediate" evidence="1">
    <location>
        <position position="105"/>
    </location>
</feature>
<dbReference type="InterPro" id="IPR011146">
    <property type="entry name" value="HIT-like"/>
</dbReference>
<dbReference type="RefSeq" id="WP_066712281.1">
    <property type="nucleotide sequence ID" value="NZ_CP118869.1"/>
</dbReference>
<protein>
    <submittedName>
        <fullName evidence="5">Histidine triad domain protein</fullName>
    </submittedName>
</protein>
<comment type="caution">
    <text evidence="5">The sequence shown here is derived from an EMBL/GenBank/DDBJ whole genome shotgun (WGS) entry which is preliminary data.</text>
</comment>
<dbReference type="AlphaFoldDB" id="A0A133YGT8"/>